<feature type="signal peptide" evidence="3">
    <location>
        <begin position="1"/>
        <end position="20"/>
    </location>
</feature>
<dbReference type="EMBL" id="JAPJUH010000001">
    <property type="protein sequence ID" value="MCX3263276.1"/>
    <property type="molecule type" value="Genomic_DNA"/>
</dbReference>
<reference evidence="4" key="1">
    <citation type="submission" date="2022-11" db="EMBL/GenBank/DDBJ databases">
        <authorList>
            <person name="Graham C."/>
            <person name="Newman J.D."/>
        </authorList>
    </citation>
    <scope>NUCLEOTIDE SEQUENCE</scope>
    <source>
        <strain evidence="4">DSM 19486</strain>
    </source>
</reference>
<organism evidence="4 5">
    <name type="scientific">Pedobacter agri</name>
    <dbReference type="NCBI Taxonomy" id="454586"/>
    <lineage>
        <taxon>Bacteria</taxon>
        <taxon>Pseudomonadati</taxon>
        <taxon>Bacteroidota</taxon>
        <taxon>Sphingobacteriia</taxon>
        <taxon>Sphingobacteriales</taxon>
        <taxon>Sphingobacteriaceae</taxon>
        <taxon>Pedobacter</taxon>
    </lineage>
</organism>
<dbReference type="InterPro" id="IPR011042">
    <property type="entry name" value="6-blade_b-propeller_TolB-like"/>
</dbReference>
<sequence>MKKIILLLTVIINICMKSNAQQLLEVASFEKNQPIGVTVSPVSNRLFVSFPKHEPYLYGLTEIVSGKRKPFPDLEWNKIDSINTQNHFVNVQDLYADQNNFLWVLDSKPSDGSSVFGDSGKSKTGQFKLLKIDLKTNKVVRIYEFDDLPKDKSGLNDLVVDTDKDLAYLSDPGLSAVVVLDLKSGKSRIVLEKDQSTIAQPNFVLKLDGIDVVDDKGKPFNSNVNGIALTKDNKYFYFRAINQTKLYRIATTFLANDKLNKEELSKKVELVAETGVCHGMIADQKGNIYLSSSPDYSIKYVSPDGELHTLVTDKRLSWPDSFGIGTDGFLYLSCSQLNRLPKYNKGNDRTAYPYRVYKVKLP</sequence>
<feature type="chain" id="PRO_5040820083" evidence="3">
    <location>
        <begin position="21"/>
        <end position="362"/>
    </location>
</feature>
<name>A0A9X3I715_9SPHI</name>
<dbReference type="SUPFAM" id="SSF101898">
    <property type="entry name" value="NHL repeat"/>
    <property type="match status" value="1"/>
</dbReference>
<evidence type="ECO:0000313" key="5">
    <source>
        <dbReference type="Proteomes" id="UP001142592"/>
    </source>
</evidence>
<protein>
    <submittedName>
        <fullName evidence="4">Gluconolactonase</fullName>
    </submittedName>
</protein>
<keyword evidence="5" id="KW-1185">Reference proteome</keyword>
<dbReference type="Proteomes" id="UP001142592">
    <property type="component" value="Unassembled WGS sequence"/>
</dbReference>
<dbReference type="RefSeq" id="WP_266268344.1">
    <property type="nucleotide sequence ID" value="NZ_JAPJUH010000001.1"/>
</dbReference>
<evidence type="ECO:0000256" key="3">
    <source>
        <dbReference type="SAM" id="SignalP"/>
    </source>
</evidence>
<evidence type="ECO:0000256" key="1">
    <source>
        <dbReference type="ARBA" id="ARBA00004613"/>
    </source>
</evidence>
<proteinExistence type="predicted"/>
<gene>
    <name evidence="4" type="ORF">OQZ29_00860</name>
</gene>
<evidence type="ECO:0000313" key="4">
    <source>
        <dbReference type="EMBL" id="MCX3263276.1"/>
    </source>
</evidence>
<keyword evidence="3" id="KW-0732">Signal</keyword>
<dbReference type="PANTHER" id="PTHR10009:SF18">
    <property type="entry name" value="PROTEIN YELLOW-LIKE PROTEIN"/>
    <property type="match status" value="1"/>
</dbReference>
<dbReference type="InterPro" id="IPR017996">
    <property type="entry name" value="MRJP/yellow-related"/>
</dbReference>
<comment type="subcellular location">
    <subcellularLocation>
        <location evidence="1">Secreted</location>
    </subcellularLocation>
</comment>
<dbReference type="Gene3D" id="2.120.10.30">
    <property type="entry name" value="TolB, C-terminal domain"/>
    <property type="match status" value="1"/>
</dbReference>
<dbReference type="Pfam" id="PF03022">
    <property type="entry name" value="MRJP"/>
    <property type="match status" value="1"/>
</dbReference>
<keyword evidence="2" id="KW-0964">Secreted</keyword>
<accession>A0A9X3I715</accession>
<dbReference type="AlphaFoldDB" id="A0A9X3I715"/>
<evidence type="ECO:0000256" key="2">
    <source>
        <dbReference type="ARBA" id="ARBA00022525"/>
    </source>
</evidence>
<dbReference type="GO" id="GO:0005576">
    <property type="term" value="C:extracellular region"/>
    <property type="evidence" value="ECO:0007669"/>
    <property type="project" value="UniProtKB-SubCell"/>
</dbReference>
<dbReference type="PANTHER" id="PTHR10009">
    <property type="entry name" value="PROTEIN YELLOW-RELATED"/>
    <property type="match status" value="1"/>
</dbReference>
<comment type="caution">
    <text evidence="4">The sequence shown here is derived from an EMBL/GenBank/DDBJ whole genome shotgun (WGS) entry which is preliminary data.</text>
</comment>